<accession>A0A0R3T3T3</accession>
<evidence type="ECO:0000259" key="1">
    <source>
        <dbReference type="PROSITE" id="PS50011"/>
    </source>
</evidence>
<dbReference type="PROSITE" id="PS50011">
    <property type="entry name" value="PROTEIN_KINASE_DOM"/>
    <property type="match status" value="1"/>
</dbReference>
<dbReference type="SUPFAM" id="SSF56112">
    <property type="entry name" value="Protein kinase-like (PK-like)"/>
    <property type="match status" value="1"/>
</dbReference>
<feature type="domain" description="Protein kinase" evidence="1">
    <location>
        <begin position="1"/>
        <end position="85"/>
    </location>
</feature>
<dbReference type="GO" id="GO:0004672">
    <property type="term" value="F:protein kinase activity"/>
    <property type="evidence" value="ECO:0007669"/>
    <property type="project" value="InterPro"/>
</dbReference>
<dbReference type="EMBL" id="UZAE01000688">
    <property type="protein sequence ID" value="VDN97537.1"/>
    <property type="molecule type" value="Genomic_DNA"/>
</dbReference>
<keyword evidence="3" id="KW-1185">Reference proteome</keyword>
<dbReference type="InterPro" id="IPR000719">
    <property type="entry name" value="Prot_kinase_dom"/>
</dbReference>
<gene>
    <name evidence="2" type="ORF">HNAJ_LOCUS1678</name>
</gene>
<reference evidence="4" key="1">
    <citation type="submission" date="2017-02" db="UniProtKB">
        <authorList>
            <consortium name="WormBaseParasite"/>
        </authorList>
    </citation>
    <scope>IDENTIFICATION</scope>
</reference>
<reference evidence="2 3" key="2">
    <citation type="submission" date="2018-11" db="EMBL/GenBank/DDBJ databases">
        <authorList>
            <consortium name="Pathogen Informatics"/>
        </authorList>
    </citation>
    <scope>NUCLEOTIDE SEQUENCE [LARGE SCALE GENOMIC DNA]</scope>
</reference>
<organism evidence="4">
    <name type="scientific">Rodentolepis nana</name>
    <name type="common">Dwarf tapeworm</name>
    <name type="synonym">Hymenolepis nana</name>
    <dbReference type="NCBI Taxonomy" id="102285"/>
    <lineage>
        <taxon>Eukaryota</taxon>
        <taxon>Metazoa</taxon>
        <taxon>Spiralia</taxon>
        <taxon>Lophotrochozoa</taxon>
        <taxon>Platyhelminthes</taxon>
        <taxon>Cestoda</taxon>
        <taxon>Eucestoda</taxon>
        <taxon>Cyclophyllidea</taxon>
        <taxon>Hymenolepididae</taxon>
        <taxon>Rodentolepis</taxon>
    </lineage>
</organism>
<dbReference type="PANTHER" id="PTHR24347">
    <property type="entry name" value="SERINE/THREONINE-PROTEIN KINASE"/>
    <property type="match status" value="1"/>
</dbReference>
<proteinExistence type="predicted"/>
<dbReference type="Pfam" id="PF00069">
    <property type="entry name" value="Pkinase"/>
    <property type="match status" value="1"/>
</dbReference>
<dbReference type="Proteomes" id="UP000278807">
    <property type="component" value="Unassembled WGS sequence"/>
</dbReference>
<evidence type="ECO:0000313" key="3">
    <source>
        <dbReference type="Proteomes" id="UP000278807"/>
    </source>
</evidence>
<name>A0A0R3T3T3_RODNA</name>
<protein>
    <submittedName>
        <fullName evidence="4">Protein kinase domain-containing protein</fullName>
    </submittedName>
</protein>
<dbReference type="GO" id="GO:0005524">
    <property type="term" value="F:ATP binding"/>
    <property type="evidence" value="ECO:0007669"/>
    <property type="project" value="InterPro"/>
</dbReference>
<evidence type="ECO:0000313" key="4">
    <source>
        <dbReference type="WBParaSite" id="HNAJ_0000168301-mRNA-1"/>
    </source>
</evidence>
<dbReference type="OrthoDB" id="336747at2759"/>
<dbReference type="InterPro" id="IPR011009">
    <property type="entry name" value="Kinase-like_dom_sf"/>
</dbReference>
<dbReference type="AlphaFoldDB" id="A0A0R3T3T3"/>
<dbReference type="Gene3D" id="1.10.510.10">
    <property type="entry name" value="Transferase(Phosphotransferase) domain 1"/>
    <property type="match status" value="1"/>
</dbReference>
<dbReference type="WBParaSite" id="HNAJ_0000168301-mRNA-1">
    <property type="protein sequence ID" value="HNAJ_0000168301-mRNA-1"/>
    <property type="gene ID" value="HNAJ_0000168301"/>
</dbReference>
<dbReference type="STRING" id="102285.A0A0R3T3T3"/>
<evidence type="ECO:0000313" key="2">
    <source>
        <dbReference type="EMBL" id="VDN97537.1"/>
    </source>
</evidence>
<sequence>MRQVLEAIKYCHENNIVHRDLKPHCVVLANKQNSAPAKVGGFGIADLLKPEVGFFSADAPFTVDQEIFVYLRSDQCGKPRVFYKV</sequence>